<accession>A0A397J1J5</accession>
<comment type="caution">
    <text evidence="1">The sequence shown here is derived from an EMBL/GenBank/DDBJ whole genome shotgun (WGS) entry which is preliminary data.</text>
</comment>
<keyword evidence="2" id="KW-1185">Reference proteome</keyword>
<proteinExistence type="predicted"/>
<reference evidence="1 2" key="1">
    <citation type="submission" date="2018-08" db="EMBL/GenBank/DDBJ databases">
        <title>Genome and evolution of the arbuscular mycorrhizal fungus Diversispora epigaea (formerly Glomus versiforme) and its bacterial endosymbionts.</title>
        <authorList>
            <person name="Sun X."/>
            <person name="Fei Z."/>
            <person name="Harrison M."/>
        </authorList>
    </citation>
    <scope>NUCLEOTIDE SEQUENCE [LARGE SCALE GENOMIC DNA]</scope>
    <source>
        <strain evidence="1 2">IT104</strain>
    </source>
</reference>
<evidence type="ECO:0000313" key="2">
    <source>
        <dbReference type="Proteomes" id="UP000266861"/>
    </source>
</evidence>
<sequence>MEKYETRFAKLEQNDKEKTDLIAKLDDDIKGIKQDQIVVVSLKAESKHKQANSCLISDSASESQITSPVIVCNLRRDIRDSAISQLKPMLCITYSHRVSIIGRQGDGYFLDSTYKEKVNTSESDIKLAFDKSSELTLINLEQNGDSPDKPLTNQILEQELQQQISVTIRNNSSGMLYKDVMQDIDIFANDLSPVLAQTIVYSKHYRLYDFKNHLGNNKTNTSEINMSTKSQGFNSSGSDNVPKVEISVLPISKAPHESSRAYISKAWLGSQARIAGS</sequence>
<dbReference type="Proteomes" id="UP000266861">
    <property type="component" value="Unassembled WGS sequence"/>
</dbReference>
<dbReference type="AlphaFoldDB" id="A0A397J1J5"/>
<organism evidence="1 2">
    <name type="scientific">Diversispora epigaea</name>
    <dbReference type="NCBI Taxonomy" id="1348612"/>
    <lineage>
        <taxon>Eukaryota</taxon>
        <taxon>Fungi</taxon>
        <taxon>Fungi incertae sedis</taxon>
        <taxon>Mucoromycota</taxon>
        <taxon>Glomeromycotina</taxon>
        <taxon>Glomeromycetes</taxon>
        <taxon>Diversisporales</taxon>
        <taxon>Diversisporaceae</taxon>
        <taxon>Diversispora</taxon>
    </lineage>
</organism>
<gene>
    <name evidence="1" type="ORF">Glove_113g62</name>
</gene>
<dbReference type="EMBL" id="PQFF01000105">
    <property type="protein sequence ID" value="RHZ82169.1"/>
    <property type="molecule type" value="Genomic_DNA"/>
</dbReference>
<evidence type="ECO:0000313" key="1">
    <source>
        <dbReference type="EMBL" id="RHZ82169.1"/>
    </source>
</evidence>
<protein>
    <submittedName>
        <fullName evidence="1">Uncharacterized protein</fullName>
    </submittedName>
</protein>
<name>A0A397J1J5_9GLOM</name>